<organism evidence="2">
    <name type="scientific">freshwater metagenome</name>
    <dbReference type="NCBI Taxonomy" id="449393"/>
    <lineage>
        <taxon>unclassified sequences</taxon>
        <taxon>metagenomes</taxon>
        <taxon>ecological metagenomes</taxon>
    </lineage>
</organism>
<proteinExistence type="predicted"/>
<dbReference type="AlphaFoldDB" id="A0A6J6EW53"/>
<evidence type="ECO:0000259" key="1">
    <source>
        <dbReference type="PROSITE" id="PS51186"/>
    </source>
</evidence>
<name>A0A6J6EW53_9ZZZZ</name>
<dbReference type="SUPFAM" id="SSF55729">
    <property type="entry name" value="Acyl-CoA N-acyltransferases (Nat)"/>
    <property type="match status" value="1"/>
</dbReference>
<dbReference type="InterPro" id="IPR016181">
    <property type="entry name" value="Acyl_CoA_acyltransferase"/>
</dbReference>
<evidence type="ECO:0000313" key="2">
    <source>
        <dbReference type="EMBL" id="CAB4580741.1"/>
    </source>
</evidence>
<dbReference type="GO" id="GO:0016747">
    <property type="term" value="F:acyltransferase activity, transferring groups other than amino-acyl groups"/>
    <property type="evidence" value="ECO:0007669"/>
    <property type="project" value="InterPro"/>
</dbReference>
<reference evidence="2" key="1">
    <citation type="submission" date="2020-05" db="EMBL/GenBank/DDBJ databases">
        <authorList>
            <person name="Chiriac C."/>
            <person name="Salcher M."/>
            <person name="Ghai R."/>
            <person name="Kavagutti S V."/>
        </authorList>
    </citation>
    <scope>NUCLEOTIDE SEQUENCE</scope>
</reference>
<dbReference type="PANTHER" id="PTHR43610">
    <property type="entry name" value="BLL6696 PROTEIN"/>
    <property type="match status" value="1"/>
</dbReference>
<dbReference type="InterPro" id="IPR000182">
    <property type="entry name" value="GNAT_dom"/>
</dbReference>
<dbReference type="Gene3D" id="3.40.630.30">
    <property type="match status" value="1"/>
</dbReference>
<sequence length="219" mass="23631">MLGGMRLEPLVLTGRHVRLEPLGDQHVAALVAAANADRSSFGFTAVPDTSDAMVRYVDTLLDEARRALTVPFVQVRVADGAPMGCTRLMSLVWTAGRATPAECEIGGTWLAAAAQRTAVNTEAKLLLLTHAFEQWEVHRVAICTDARNTRSRAAIERLGAVFEGVLRHHRLAAGHATDAGTPRDTACYSILPAEWTAIRDRLLARLDADTDPADRAVTA</sequence>
<accession>A0A6J6EW53</accession>
<feature type="domain" description="N-acetyltransferase" evidence="1">
    <location>
        <begin position="17"/>
        <end position="194"/>
    </location>
</feature>
<dbReference type="PROSITE" id="PS51186">
    <property type="entry name" value="GNAT"/>
    <property type="match status" value="1"/>
</dbReference>
<protein>
    <submittedName>
        <fullName evidence="2">Unannotated protein</fullName>
    </submittedName>
</protein>
<dbReference type="Pfam" id="PF13302">
    <property type="entry name" value="Acetyltransf_3"/>
    <property type="match status" value="1"/>
</dbReference>
<dbReference type="EMBL" id="CAEZSR010000151">
    <property type="protein sequence ID" value="CAB4580741.1"/>
    <property type="molecule type" value="Genomic_DNA"/>
</dbReference>
<dbReference type="PANTHER" id="PTHR43610:SF1">
    <property type="entry name" value="N-ACETYLTRANSFERASE DOMAIN-CONTAINING PROTEIN"/>
    <property type="match status" value="1"/>
</dbReference>
<gene>
    <name evidence="2" type="ORF">UFOPK1493_03056</name>
</gene>